<evidence type="ECO:0000313" key="2">
    <source>
        <dbReference type="EMBL" id="TYT25190.1"/>
    </source>
</evidence>
<dbReference type="PROSITE" id="PS51729">
    <property type="entry name" value="GNAT_YJDJ"/>
    <property type="match status" value="1"/>
</dbReference>
<gene>
    <name evidence="2" type="ORF">FZO89_02255</name>
</gene>
<dbReference type="PANTHER" id="PTHR31435:SF9">
    <property type="entry name" value="PROTEIN NATD1"/>
    <property type="match status" value="1"/>
</dbReference>
<dbReference type="Pfam" id="PF14542">
    <property type="entry name" value="Acetyltransf_CG"/>
    <property type="match status" value="1"/>
</dbReference>
<dbReference type="InterPro" id="IPR016181">
    <property type="entry name" value="Acyl_CoA_acyltransferase"/>
</dbReference>
<dbReference type="EMBL" id="VTFT01000001">
    <property type="protein sequence ID" value="TYT25190.1"/>
    <property type="molecule type" value="Genomic_DNA"/>
</dbReference>
<feature type="domain" description="N-acetyltransferase" evidence="1">
    <location>
        <begin position="14"/>
        <end position="99"/>
    </location>
</feature>
<protein>
    <submittedName>
        <fullName evidence="2">N-acetyltransferase</fullName>
    </submittedName>
</protein>
<dbReference type="Gene3D" id="3.40.630.30">
    <property type="match status" value="1"/>
</dbReference>
<dbReference type="SUPFAM" id="SSF55729">
    <property type="entry name" value="Acyl-CoA N-acyltransferases (Nat)"/>
    <property type="match status" value="1"/>
</dbReference>
<organism evidence="2 3">
    <name type="scientific">Luteimonas viscosa</name>
    <dbReference type="NCBI Taxonomy" id="1132694"/>
    <lineage>
        <taxon>Bacteria</taxon>
        <taxon>Pseudomonadati</taxon>
        <taxon>Pseudomonadota</taxon>
        <taxon>Gammaproteobacteria</taxon>
        <taxon>Lysobacterales</taxon>
        <taxon>Lysobacteraceae</taxon>
        <taxon>Luteimonas</taxon>
    </lineage>
</organism>
<name>A0A5D4XR29_9GAMM</name>
<evidence type="ECO:0000259" key="1">
    <source>
        <dbReference type="PROSITE" id="PS51729"/>
    </source>
</evidence>
<dbReference type="InterPro" id="IPR045057">
    <property type="entry name" value="Gcn5-rel_NAT"/>
</dbReference>
<dbReference type="AlphaFoldDB" id="A0A5D4XR29"/>
<comment type="caution">
    <text evidence="2">The sequence shown here is derived from an EMBL/GenBank/DDBJ whole genome shotgun (WGS) entry which is preliminary data.</text>
</comment>
<dbReference type="GO" id="GO:0016740">
    <property type="term" value="F:transferase activity"/>
    <property type="evidence" value="ECO:0007669"/>
    <property type="project" value="UniProtKB-KW"/>
</dbReference>
<evidence type="ECO:0000313" key="3">
    <source>
        <dbReference type="Proteomes" id="UP000324973"/>
    </source>
</evidence>
<sequence>MRTRGGRQLDTVTIEHIPGSAFHAHAAGDRGVLEYRLCGGRMEITHTFVPSSLRGRGLAGRLVRAALDHARAQRLEVVPSCPYAADWIDGHPAYADLVATP</sequence>
<dbReference type="Proteomes" id="UP000324973">
    <property type="component" value="Unassembled WGS sequence"/>
</dbReference>
<keyword evidence="3" id="KW-1185">Reference proteome</keyword>
<dbReference type="CDD" id="cd04301">
    <property type="entry name" value="NAT_SF"/>
    <property type="match status" value="1"/>
</dbReference>
<dbReference type="PANTHER" id="PTHR31435">
    <property type="entry name" value="PROTEIN NATD1"/>
    <property type="match status" value="1"/>
</dbReference>
<proteinExistence type="predicted"/>
<keyword evidence="2" id="KW-0808">Transferase</keyword>
<accession>A0A5D4XR29</accession>
<dbReference type="OrthoDB" id="9813275at2"/>
<dbReference type="InterPro" id="IPR031165">
    <property type="entry name" value="GNAT_YJDJ"/>
</dbReference>
<reference evidence="2 3" key="1">
    <citation type="submission" date="2019-08" db="EMBL/GenBank/DDBJ databases">
        <title>Luteimonas viscosus sp. nov., isolated from soil of a sunflower field.</title>
        <authorList>
            <person name="Jianli Z."/>
            <person name="Ying Z."/>
        </authorList>
    </citation>
    <scope>NUCLEOTIDE SEQUENCE [LARGE SCALE GENOMIC DNA]</scope>
    <source>
        <strain evidence="2 3">XBU10</strain>
    </source>
</reference>